<gene>
    <name evidence="2" type="ORF">CH341_13130</name>
</gene>
<protein>
    <recommendedName>
        <fullName evidence="1">Glycosyltransferase 2-like domain-containing protein</fullName>
    </recommendedName>
</protein>
<accession>A0A327L7J2</accession>
<name>A0A327L7J2_9BRAD</name>
<dbReference type="InterPro" id="IPR001173">
    <property type="entry name" value="Glyco_trans_2-like"/>
</dbReference>
<dbReference type="AlphaFoldDB" id="A0A327L7J2"/>
<dbReference type="OrthoDB" id="1676872at2"/>
<dbReference type="Pfam" id="PF00535">
    <property type="entry name" value="Glycos_transf_2"/>
    <property type="match status" value="1"/>
</dbReference>
<feature type="domain" description="Glycosyltransferase 2-like" evidence="1">
    <location>
        <begin position="12"/>
        <end position="186"/>
    </location>
</feature>
<sequence length="325" mass="34895">MTADASERIVATVVVCTYNRASSLRQALPSLVRQEFARHGSFEILVIDDGSTDGTAEVVRHLAAESPVRLRSITVPHGGVAAARNEGVHHALGEWIAFFDDDQDAEPDWLSSLLDRAVQSGADCVAGRIEVVFLGETAGASDPTILKLFGSNGSMADEDETGPGSIPTVSVGTGNALVRRVLFEKVGLFDRSLSYGEDAEWFRRARRHGAVTVFARNAVVRHLVPAERLQLSYLLPMAGRGAESRVADDFKDGGLAVVLRLCALRAAHVCLIAFPRLVAARMAGDQSASAGRACSVHFSIVYIRTAMGILARSPGRWTMRRAKSA</sequence>
<evidence type="ECO:0000313" key="2">
    <source>
        <dbReference type="EMBL" id="RAI43658.1"/>
    </source>
</evidence>
<dbReference type="RefSeq" id="WP_111419488.1">
    <property type="nucleotide sequence ID" value="NZ_NPEX01000077.1"/>
</dbReference>
<proteinExistence type="predicted"/>
<comment type="caution">
    <text evidence="2">The sequence shown here is derived from an EMBL/GenBank/DDBJ whole genome shotgun (WGS) entry which is preliminary data.</text>
</comment>
<dbReference type="PANTHER" id="PTHR43685">
    <property type="entry name" value="GLYCOSYLTRANSFERASE"/>
    <property type="match status" value="1"/>
</dbReference>
<dbReference type="PANTHER" id="PTHR43685:SF3">
    <property type="entry name" value="SLR2126 PROTEIN"/>
    <property type="match status" value="1"/>
</dbReference>
<dbReference type="SUPFAM" id="SSF53448">
    <property type="entry name" value="Nucleotide-diphospho-sugar transferases"/>
    <property type="match status" value="1"/>
</dbReference>
<reference evidence="2 3" key="1">
    <citation type="submission" date="2017-07" db="EMBL/GenBank/DDBJ databases">
        <title>Draft Genome Sequences of Select Purple Nonsulfur Bacteria.</title>
        <authorList>
            <person name="Lasarre B."/>
            <person name="Mckinlay J.B."/>
        </authorList>
    </citation>
    <scope>NUCLEOTIDE SEQUENCE [LARGE SCALE GENOMIC DNA]</scope>
    <source>
        <strain evidence="2 3">DSM 5909</strain>
    </source>
</reference>
<dbReference type="EMBL" id="NPEX01000077">
    <property type="protein sequence ID" value="RAI43658.1"/>
    <property type="molecule type" value="Genomic_DNA"/>
</dbReference>
<evidence type="ECO:0000259" key="1">
    <source>
        <dbReference type="Pfam" id="PF00535"/>
    </source>
</evidence>
<organism evidence="2 3">
    <name type="scientific">Rhodoplanes roseus</name>
    <dbReference type="NCBI Taxonomy" id="29409"/>
    <lineage>
        <taxon>Bacteria</taxon>
        <taxon>Pseudomonadati</taxon>
        <taxon>Pseudomonadota</taxon>
        <taxon>Alphaproteobacteria</taxon>
        <taxon>Hyphomicrobiales</taxon>
        <taxon>Nitrobacteraceae</taxon>
        <taxon>Rhodoplanes</taxon>
    </lineage>
</organism>
<evidence type="ECO:0000313" key="3">
    <source>
        <dbReference type="Proteomes" id="UP000249130"/>
    </source>
</evidence>
<dbReference type="InterPro" id="IPR029044">
    <property type="entry name" value="Nucleotide-diphossugar_trans"/>
</dbReference>
<dbReference type="Proteomes" id="UP000249130">
    <property type="component" value="Unassembled WGS sequence"/>
</dbReference>
<dbReference type="InterPro" id="IPR050834">
    <property type="entry name" value="Glycosyltransf_2"/>
</dbReference>
<dbReference type="Gene3D" id="3.90.550.10">
    <property type="entry name" value="Spore Coat Polysaccharide Biosynthesis Protein SpsA, Chain A"/>
    <property type="match status" value="1"/>
</dbReference>
<keyword evidence="3" id="KW-1185">Reference proteome</keyword>